<protein>
    <recommendedName>
        <fullName evidence="1">Baseplate protein J-like barrel domain-containing protein</fullName>
    </recommendedName>
</protein>
<reference evidence="2 3" key="1">
    <citation type="journal article" date="2016" name="Nat. Commun.">
        <title>Thousands of microbial genomes shed light on interconnected biogeochemical processes in an aquifer system.</title>
        <authorList>
            <person name="Anantharaman K."/>
            <person name="Brown C.T."/>
            <person name="Hug L.A."/>
            <person name="Sharon I."/>
            <person name="Castelle C.J."/>
            <person name="Probst A.J."/>
            <person name="Thomas B.C."/>
            <person name="Singh A."/>
            <person name="Wilkins M.J."/>
            <person name="Karaoz U."/>
            <person name="Brodie E.L."/>
            <person name="Williams K.H."/>
            <person name="Hubbard S.S."/>
            <person name="Banfield J.F."/>
        </authorList>
    </citation>
    <scope>NUCLEOTIDE SEQUENCE [LARGE SCALE GENOMIC DNA]</scope>
</reference>
<dbReference type="InterPro" id="IPR006949">
    <property type="entry name" value="Barrel_Baseplate_J-like"/>
</dbReference>
<proteinExistence type="predicted"/>
<sequence length="363" mass="39695">MDQTTIDQMMVEISLADETALDQAFNDAAAGTRYAEAAKTKNSVLFNVFYALFREPFRIFREAVKNMLPQLFIGSASGTWLEQFAADYDLTRDQGVKARHLMNLTKTPGQSVQIAQGDIFYVNEAAPRGFLAVAATSIAPDDPNQFAITVEAEAIGTKYNVIAGQISETLVGGLNLSKITNVEILTTGREIETDEELRERIFAKKWSQNLQYGVDAKYLAALQSVAAVDHARLDSVVPDTGTLHYVVYGRGTLDPSEIALAQGALNQVLMTTDQAIVSGAESCLLTLGVVLHKTLDHPTVTNEIAAYFMQLERGTDFYSSLLSNWLYDRIPALSGTPIEINPDFAALPDSSFFYPSLTISEAP</sequence>
<name>A0A1F6G897_9PROT</name>
<evidence type="ECO:0000313" key="2">
    <source>
        <dbReference type="EMBL" id="OGG94320.1"/>
    </source>
</evidence>
<dbReference type="Proteomes" id="UP000178449">
    <property type="component" value="Unassembled WGS sequence"/>
</dbReference>
<dbReference type="AlphaFoldDB" id="A0A1F6G897"/>
<comment type="caution">
    <text evidence="2">The sequence shown here is derived from an EMBL/GenBank/DDBJ whole genome shotgun (WGS) entry which is preliminary data.</text>
</comment>
<organism evidence="2 3">
    <name type="scientific">Candidatus Lambdaproteobacteria bacterium RIFOXYD2_FULL_50_16</name>
    <dbReference type="NCBI Taxonomy" id="1817772"/>
    <lineage>
        <taxon>Bacteria</taxon>
        <taxon>Pseudomonadati</taxon>
        <taxon>Pseudomonadota</taxon>
        <taxon>Candidatus Lambdaproteobacteria</taxon>
    </lineage>
</organism>
<evidence type="ECO:0000313" key="3">
    <source>
        <dbReference type="Proteomes" id="UP000178449"/>
    </source>
</evidence>
<dbReference type="Pfam" id="PF04865">
    <property type="entry name" value="Baseplate_J"/>
    <property type="match status" value="1"/>
</dbReference>
<dbReference type="STRING" id="1817772.A2527_00515"/>
<gene>
    <name evidence="2" type="ORF">A2527_00515</name>
</gene>
<dbReference type="EMBL" id="MFNE01000039">
    <property type="protein sequence ID" value="OGG94320.1"/>
    <property type="molecule type" value="Genomic_DNA"/>
</dbReference>
<evidence type="ECO:0000259" key="1">
    <source>
        <dbReference type="Pfam" id="PF04865"/>
    </source>
</evidence>
<feature type="domain" description="Baseplate protein J-like barrel" evidence="1">
    <location>
        <begin position="103"/>
        <end position="188"/>
    </location>
</feature>
<accession>A0A1F6G897</accession>